<dbReference type="SUPFAM" id="SSF52540">
    <property type="entry name" value="P-loop containing nucleoside triphosphate hydrolases"/>
    <property type="match status" value="1"/>
</dbReference>
<dbReference type="PROSITE" id="PS50893">
    <property type="entry name" value="ABC_TRANSPORTER_2"/>
    <property type="match status" value="1"/>
</dbReference>
<dbReference type="Pfam" id="PF00005">
    <property type="entry name" value="ABC_tran"/>
    <property type="match status" value="1"/>
</dbReference>
<evidence type="ECO:0000313" key="7">
    <source>
        <dbReference type="Proteomes" id="UP000319792"/>
    </source>
</evidence>
<evidence type="ECO:0000259" key="5">
    <source>
        <dbReference type="PROSITE" id="PS50893"/>
    </source>
</evidence>
<evidence type="ECO:0000256" key="4">
    <source>
        <dbReference type="ARBA" id="ARBA00022967"/>
    </source>
</evidence>
<gene>
    <name evidence="6" type="ORF">FK268_04510</name>
</gene>
<accession>A0A5C5RTU5</accession>
<comment type="caution">
    <text evidence="6">The sequence shown here is derived from an EMBL/GenBank/DDBJ whole genome shotgun (WGS) entry which is preliminary data.</text>
</comment>
<dbReference type="InterPro" id="IPR027417">
    <property type="entry name" value="P-loop_NTPase"/>
</dbReference>
<evidence type="ECO:0000256" key="2">
    <source>
        <dbReference type="ARBA" id="ARBA00022741"/>
    </source>
</evidence>
<keyword evidence="7" id="KW-1185">Reference proteome</keyword>
<evidence type="ECO:0000256" key="1">
    <source>
        <dbReference type="ARBA" id="ARBA00022448"/>
    </source>
</evidence>
<keyword evidence="4" id="KW-1278">Translocase</keyword>
<keyword evidence="2" id="KW-0547">Nucleotide-binding</keyword>
<dbReference type="PANTHER" id="PTHR42794">
    <property type="entry name" value="HEMIN IMPORT ATP-BINDING PROTEIN HMUV"/>
    <property type="match status" value="1"/>
</dbReference>
<dbReference type="FunFam" id="3.40.50.300:FF:000134">
    <property type="entry name" value="Iron-enterobactin ABC transporter ATP-binding protein"/>
    <property type="match status" value="1"/>
</dbReference>
<protein>
    <submittedName>
        <fullName evidence="6">ABC transporter ATP-binding protein</fullName>
    </submittedName>
</protein>
<dbReference type="GO" id="GO:0005524">
    <property type="term" value="F:ATP binding"/>
    <property type="evidence" value="ECO:0007669"/>
    <property type="project" value="UniProtKB-KW"/>
</dbReference>
<dbReference type="CDD" id="cd03214">
    <property type="entry name" value="ABC_Iron-Siderophores_B12_Hemin"/>
    <property type="match status" value="1"/>
</dbReference>
<evidence type="ECO:0000256" key="3">
    <source>
        <dbReference type="ARBA" id="ARBA00022840"/>
    </source>
</evidence>
<dbReference type="GO" id="GO:0016887">
    <property type="term" value="F:ATP hydrolysis activity"/>
    <property type="evidence" value="ECO:0007669"/>
    <property type="project" value="InterPro"/>
</dbReference>
<dbReference type="InterPro" id="IPR003593">
    <property type="entry name" value="AAA+_ATPase"/>
</dbReference>
<reference evidence="6 7" key="1">
    <citation type="submission" date="2019-08" db="EMBL/GenBank/DDBJ databases">
        <title>Tsukamurella conjunctivitidis sp. nov., Tsukamurella assacharolytica sp. nov. and Tsukamurella sputae sp. nov. isolated from patients with conjunctivitis, bacteraemia (lymphoma) and respiratory infection (sputum) in Hong Kong.</title>
        <authorList>
            <person name="Fok K.M.N."/>
            <person name="Fong J.Y.H."/>
        </authorList>
    </citation>
    <scope>NUCLEOTIDE SEQUENCE [LARGE SCALE GENOMIC DNA]</scope>
    <source>
        <strain evidence="6 7">HKU70</strain>
    </source>
</reference>
<dbReference type="EMBL" id="VIGV01000001">
    <property type="protein sequence ID" value="TWS26496.1"/>
    <property type="molecule type" value="Genomic_DNA"/>
</dbReference>
<dbReference type="Gene3D" id="3.40.50.300">
    <property type="entry name" value="P-loop containing nucleotide triphosphate hydrolases"/>
    <property type="match status" value="1"/>
</dbReference>
<sequence>MTLCARGASWGVGARRIVDDVDLEARPGEVVGLLGPNGSGKSSLLRLLVGLRRPDSGRVELDGEDLAGMSRRTAARRIAFVEQASDTDQNPTVRDVIELGRIPHRAAWSGTSRSDRAIVAAVADETELTPLLDAGYHTLSGGERQRVHIARAFVQQPEVMVLDEPTNHLDVKHQLGLLGLVRDRVLDSGLTAVMALHDMNLAAMFCDRIVILRSGAVVADGTPDEVLLAETISDVFEVRATVHHDDGLHIRLRRS</sequence>
<dbReference type="AlphaFoldDB" id="A0A5C5RTU5"/>
<dbReference type="RefSeq" id="WP_146431488.1">
    <property type="nucleotide sequence ID" value="NZ_VIGV01000001.1"/>
</dbReference>
<dbReference type="PANTHER" id="PTHR42794:SF1">
    <property type="entry name" value="HEMIN IMPORT ATP-BINDING PROTEIN HMUV"/>
    <property type="match status" value="1"/>
</dbReference>
<evidence type="ECO:0000313" key="6">
    <source>
        <dbReference type="EMBL" id="TWS26496.1"/>
    </source>
</evidence>
<proteinExistence type="predicted"/>
<dbReference type="InterPro" id="IPR003439">
    <property type="entry name" value="ABC_transporter-like_ATP-bd"/>
</dbReference>
<dbReference type="SMART" id="SM00382">
    <property type="entry name" value="AAA"/>
    <property type="match status" value="1"/>
</dbReference>
<keyword evidence="1" id="KW-0813">Transport</keyword>
<keyword evidence="3 6" id="KW-0067">ATP-binding</keyword>
<dbReference type="Proteomes" id="UP000319792">
    <property type="component" value="Unassembled WGS sequence"/>
</dbReference>
<name>A0A5C5RTU5_9ACTN</name>
<feature type="domain" description="ABC transporter" evidence="5">
    <location>
        <begin position="3"/>
        <end position="239"/>
    </location>
</feature>
<organism evidence="6 7">
    <name type="scientific">Tsukamurella sputi</name>
    <dbReference type="NCBI Taxonomy" id="2591848"/>
    <lineage>
        <taxon>Bacteria</taxon>
        <taxon>Bacillati</taxon>
        <taxon>Actinomycetota</taxon>
        <taxon>Actinomycetes</taxon>
        <taxon>Mycobacteriales</taxon>
        <taxon>Tsukamurellaceae</taxon>
        <taxon>Tsukamurella</taxon>
    </lineage>
</organism>
<dbReference type="OrthoDB" id="3579586at2"/>